<name>A0A9D4R2C9_DREPO</name>
<dbReference type="EMBL" id="JAIWYP010000003">
    <property type="protein sequence ID" value="KAH3851608.1"/>
    <property type="molecule type" value="Genomic_DNA"/>
</dbReference>
<protein>
    <submittedName>
        <fullName evidence="1">Uncharacterized protein</fullName>
    </submittedName>
</protein>
<sequence>NDDDDHECALDLEDILNLDSDSERLQYVTESLTDAKQPPDIVNAFVQELLQRAKTL</sequence>
<dbReference type="InterPro" id="IPR036658">
    <property type="entry name" value="CPI-17_sf"/>
</dbReference>
<dbReference type="GO" id="GO:0005737">
    <property type="term" value="C:cytoplasm"/>
    <property type="evidence" value="ECO:0007669"/>
    <property type="project" value="InterPro"/>
</dbReference>
<evidence type="ECO:0000313" key="2">
    <source>
        <dbReference type="Proteomes" id="UP000828390"/>
    </source>
</evidence>
<dbReference type="SUPFAM" id="SSF81790">
    <property type="entry name" value="Myosin phosphatase inhibitor 17kDa protein, CPI-17"/>
    <property type="match status" value="1"/>
</dbReference>
<dbReference type="Gene3D" id="1.10.150.220">
    <property type="entry name" value="CPI-17"/>
    <property type="match status" value="1"/>
</dbReference>
<reference evidence="1" key="2">
    <citation type="submission" date="2020-11" db="EMBL/GenBank/DDBJ databases">
        <authorList>
            <person name="McCartney M.A."/>
            <person name="Auch B."/>
            <person name="Kono T."/>
            <person name="Mallez S."/>
            <person name="Becker A."/>
            <person name="Gohl D.M."/>
            <person name="Silverstein K.A.T."/>
            <person name="Koren S."/>
            <person name="Bechman K.B."/>
            <person name="Herman A."/>
            <person name="Abrahante J.E."/>
            <person name="Garbe J."/>
        </authorList>
    </citation>
    <scope>NUCLEOTIDE SEQUENCE</scope>
    <source>
        <strain evidence="1">Duluth1</strain>
        <tissue evidence="1">Whole animal</tissue>
    </source>
</reference>
<proteinExistence type="predicted"/>
<keyword evidence="2" id="KW-1185">Reference proteome</keyword>
<organism evidence="1 2">
    <name type="scientific">Dreissena polymorpha</name>
    <name type="common">Zebra mussel</name>
    <name type="synonym">Mytilus polymorpha</name>
    <dbReference type="NCBI Taxonomy" id="45954"/>
    <lineage>
        <taxon>Eukaryota</taxon>
        <taxon>Metazoa</taxon>
        <taxon>Spiralia</taxon>
        <taxon>Lophotrochozoa</taxon>
        <taxon>Mollusca</taxon>
        <taxon>Bivalvia</taxon>
        <taxon>Autobranchia</taxon>
        <taxon>Heteroconchia</taxon>
        <taxon>Euheterodonta</taxon>
        <taxon>Imparidentia</taxon>
        <taxon>Neoheterodontei</taxon>
        <taxon>Myida</taxon>
        <taxon>Dreissenoidea</taxon>
        <taxon>Dreissenidae</taxon>
        <taxon>Dreissena</taxon>
    </lineage>
</organism>
<dbReference type="AlphaFoldDB" id="A0A9D4R2C9"/>
<evidence type="ECO:0000313" key="1">
    <source>
        <dbReference type="EMBL" id="KAH3851608.1"/>
    </source>
</evidence>
<reference evidence="1" key="1">
    <citation type="journal article" date="2019" name="bioRxiv">
        <title>The Genome of the Zebra Mussel, Dreissena polymorpha: A Resource for Invasive Species Research.</title>
        <authorList>
            <person name="McCartney M.A."/>
            <person name="Auch B."/>
            <person name="Kono T."/>
            <person name="Mallez S."/>
            <person name="Zhang Y."/>
            <person name="Obille A."/>
            <person name="Becker A."/>
            <person name="Abrahante J.E."/>
            <person name="Garbe J."/>
            <person name="Badalamenti J.P."/>
            <person name="Herman A."/>
            <person name="Mangelson H."/>
            <person name="Liachko I."/>
            <person name="Sullivan S."/>
            <person name="Sone E.D."/>
            <person name="Koren S."/>
            <person name="Silverstein K.A.T."/>
            <person name="Beckman K.B."/>
            <person name="Gohl D.M."/>
        </authorList>
    </citation>
    <scope>NUCLEOTIDE SEQUENCE</scope>
    <source>
        <strain evidence="1">Duluth1</strain>
        <tissue evidence="1">Whole animal</tissue>
    </source>
</reference>
<dbReference type="Proteomes" id="UP000828390">
    <property type="component" value="Unassembled WGS sequence"/>
</dbReference>
<comment type="caution">
    <text evidence="1">The sequence shown here is derived from an EMBL/GenBank/DDBJ whole genome shotgun (WGS) entry which is preliminary data.</text>
</comment>
<accession>A0A9D4R2C9</accession>
<gene>
    <name evidence="1" type="ORF">DPMN_094090</name>
</gene>
<feature type="non-terminal residue" evidence="1">
    <location>
        <position position="1"/>
    </location>
</feature>